<evidence type="ECO:0000313" key="10">
    <source>
        <dbReference type="EMBL" id="KXS98390.1"/>
    </source>
</evidence>
<dbReference type="EMBL" id="LFZN01000115">
    <property type="protein sequence ID" value="KXS98390.1"/>
    <property type="molecule type" value="Genomic_DNA"/>
</dbReference>
<keyword evidence="3" id="KW-0349">Heme</keyword>
<dbReference type="GO" id="GO:0004601">
    <property type="term" value="F:peroxidase activity"/>
    <property type="evidence" value="ECO:0007669"/>
    <property type="project" value="UniProtKB-KW"/>
</dbReference>
<comment type="cofactor">
    <cofactor evidence="1">
        <name>heme b</name>
        <dbReference type="ChEBI" id="CHEBI:60344"/>
    </cofactor>
</comment>
<evidence type="ECO:0000256" key="1">
    <source>
        <dbReference type="ARBA" id="ARBA00001970"/>
    </source>
</evidence>
<protein>
    <recommendedName>
        <fullName evidence="9">Heme haloperoxidase family profile domain-containing protein</fullName>
    </recommendedName>
</protein>
<evidence type="ECO:0000256" key="6">
    <source>
        <dbReference type="ARBA" id="ARBA00023004"/>
    </source>
</evidence>
<comment type="caution">
    <text evidence="10">The sequence shown here is derived from an EMBL/GenBank/DDBJ whole genome shotgun (WGS) entry which is preliminary data.</text>
</comment>
<dbReference type="SUPFAM" id="SSF47571">
    <property type="entry name" value="Cloroperoxidase"/>
    <property type="match status" value="1"/>
</dbReference>
<evidence type="ECO:0000259" key="9">
    <source>
        <dbReference type="PROSITE" id="PS51405"/>
    </source>
</evidence>
<comment type="similarity">
    <text evidence="7">Belongs to the chloroperoxidase family.</text>
</comment>
<name>A0A139H7D4_9PEZI</name>
<dbReference type="PANTHER" id="PTHR33577">
    <property type="entry name" value="STERIGMATOCYSTIN BIOSYNTHESIS PEROXIDASE STCC-RELATED"/>
    <property type="match status" value="1"/>
</dbReference>
<dbReference type="PROSITE" id="PS51405">
    <property type="entry name" value="HEME_HALOPEROXIDASE"/>
    <property type="match status" value="1"/>
</dbReference>
<proteinExistence type="inferred from homology"/>
<dbReference type="Gene3D" id="1.10.489.10">
    <property type="entry name" value="Chloroperoxidase-like"/>
    <property type="match status" value="1"/>
</dbReference>
<dbReference type="AlphaFoldDB" id="A0A139H7D4"/>
<feature type="chain" id="PRO_5007806375" description="Heme haloperoxidase family profile domain-containing protein" evidence="8">
    <location>
        <begin position="21"/>
        <end position="442"/>
    </location>
</feature>
<organism evidence="10 11">
    <name type="scientific">Pseudocercospora eumusae</name>
    <dbReference type="NCBI Taxonomy" id="321146"/>
    <lineage>
        <taxon>Eukaryota</taxon>
        <taxon>Fungi</taxon>
        <taxon>Dikarya</taxon>
        <taxon>Ascomycota</taxon>
        <taxon>Pezizomycotina</taxon>
        <taxon>Dothideomycetes</taxon>
        <taxon>Dothideomycetidae</taxon>
        <taxon>Mycosphaerellales</taxon>
        <taxon>Mycosphaerellaceae</taxon>
        <taxon>Pseudocercospora</taxon>
    </lineage>
</organism>
<evidence type="ECO:0000256" key="5">
    <source>
        <dbReference type="ARBA" id="ARBA00023002"/>
    </source>
</evidence>
<dbReference type="Pfam" id="PF01328">
    <property type="entry name" value="Peroxidase_2"/>
    <property type="match status" value="1"/>
</dbReference>
<feature type="domain" description="Heme haloperoxidase family profile" evidence="9">
    <location>
        <begin position="75"/>
        <end position="324"/>
    </location>
</feature>
<dbReference type="InterPro" id="IPR000028">
    <property type="entry name" value="Chloroperoxidase"/>
</dbReference>
<evidence type="ECO:0000256" key="8">
    <source>
        <dbReference type="SAM" id="SignalP"/>
    </source>
</evidence>
<sequence length="442" mass="47422">MLLTIKHSILGLCLSLHALAFPFVPENIGQKLHVPPAASDAASDVAKALSKARTNCGNIPCLTFNKQDQYISTTGDHAYASPAADEIRGPCPGLNAAANHGYLSRSGVTTLTETIVGMEAAFGMGPGLAGFLGAYAIIMNGDPVLGTWSIGGPPPGNALTSGLLGQAQGISYAHNTYESDMSIGRPDAYVNSGDAHSLDLSRFKQAYETGMSNDRYTLDGLAQDFAAKGKQSVQTNPYFFSSPFAGVIVAPAAYFFVINLMSNHSAAEPSGWLDGKMFKEFFAVEGEYPDFKWRPGQERIPDNWYRRPTRSLYDIPNADSDLGVQYAAYPESFYLGGNTNGVNTFTGVKLEDFTGGAMNAATLFDPKRPMASCFYAQLAQSLIPDSANLLLSDLSPITRLVADFIKPITSGLDCPTVDKFDQSLFNQYPGHKYSPTGPATNY</sequence>
<keyword evidence="8" id="KW-0732">Signal</keyword>
<keyword evidence="11" id="KW-1185">Reference proteome</keyword>
<evidence type="ECO:0000256" key="3">
    <source>
        <dbReference type="ARBA" id="ARBA00022617"/>
    </source>
</evidence>
<dbReference type="PANTHER" id="PTHR33577:SF1">
    <property type="entry name" value="HEME HALOPEROXIDASE FAMILY PROFILE DOMAIN-CONTAINING PROTEIN"/>
    <property type="match status" value="1"/>
</dbReference>
<dbReference type="Proteomes" id="UP000070133">
    <property type="component" value="Unassembled WGS sequence"/>
</dbReference>
<keyword evidence="4" id="KW-0479">Metal-binding</keyword>
<evidence type="ECO:0000256" key="7">
    <source>
        <dbReference type="ARBA" id="ARBA00025795"/>
    </source>
</evidence>
<accession>A0A139H7D4</accession>
<feature type="signal peptide" evidence="8">
    <location>
        <begin position="1"/>
        <end position="20"/>
    </location>
</feature>
<dbReference type="InterPro" id="IPR036851">
    <property type="entry name" value="Chloroperoxidase-like_sf"/>
</dbReference>
<keyword evidence="2" id="KW-0575">Peroxidase</keyword>
<dbReference type="OrthoDB" id="407298at2759"/>
<gene>
    <name evidence="10" type="ORF">AC578_4641</name>
</gene>
<evidence type="ECO:0000313" key="11">
    <source>
        <dbReference type="Proteomes" id="UP000070133"/>
    </source>
</evidence>
<evidence type="ECO:0000256" key="2">
    <source>
        <dbReference type="ARBA" id="ARBA00022559"/>
    </source>
</evidence>
<keyword evidence="6" id="KW-0408">Iron</keyword>
<dbReference type="GO" id="GO:0046872">
    <property type="term" value="F:metal ion binding"/>
    <property type="evidence" value="ECO:0007669"/>
    <property type="project" value="UniProtKB-KW"/>
</dbReference>
<evidence type="ECO:0000256" key="4">
    <source>
        <dbReference type="ARBA" id="ARBA00022723"/>
    </source>
</evidence>
<reference evidence="10 11" key="1">
    <citation type="submission" date="2015-07" db="EMBL/GenBank/DDBJ databases">
        <title>Comparative genomics of the Sigatoka disease complex on banana suggests a link between parallel evolutionary changes in Pseudocercospora fijiensis and Pseudocercospora eumusae and increased virulence on the banana host.</title>
        <authorList>
            <person name="Chang T.-C."/>
            <person name="Salvucci A."/>
            <person name="Crous P.W."/>
            <person name="Stergiopoulos I."/>
        </authorList>
    </citation>
    <scope>NUCLEOTIDE SEQUENCE [LARGE SCALE GENOMIC DNA]</scope>
    <source>
        <strain evidence="10 11">CBS 114824</strain>
    </source>
</reference>
<keyword evidence="5" id="KW-0560">Oxidoreductase</keyword>